<proteinExistence type="inferred from homology"/>
<reference evidence="10 11" key="1">
    <citation type="submission" date="2018-05" db="EMBL/GenBank/DDBJ databases">
        <title>Spiribacter halobius sp. nov., a moderately halophilic bacterium isolated from marine solar saltern.</title>
        <authorList>
            <person name="Zheng W.-S."/>
            <person name="Lu D.-C."/>
            <person name="Du Z.-J."/>
        </authorList>
    </citation>
    <scope>NUCLEOTIDE SEQUENCE [LARGE SCALE GENOMIC DNA]</scope>
    <source>
        <strain evidence="10 11">E85</strain>
    </source>
</reference>
<dbReference type="UniPathway" id="UPA00030"/>
<comment type="similarity">
    <text evidence="9">Belongs to the LpxL/LpxM/LpxP family.</text>
</comment>
<keyword evidence="11" id="KW-1185">Reference proteome</keyword>
<dbReference type="EMBL" id="QFFI01000004">
    <property type="protein sequence ID" value="PWG64896.1"/>
    <property type="molecule type" value="Genomic_DNA"/>
</dbReference>
<dbReference type="Proteomes" id="UP000245474">
    <property type="component" value="Unassembled WGS sequence"/>
</dbReference>
<dbReference type="UniPathway" id="UPA00360">
    <property type="reaction ID" value="UER00485"/>
</dbReference>
<keyword evidence="2 9" id="KW-0997">Cell inner membrane</keyword>
<dbReference type="GO" id="GO:0005886">
    <property type="term" value="C:plasma membrane"/>
    <property type="evidence" value="ECO:0007669"/>
    <property type="project" value="UniProtKB-SubCell"/>
</dbReference>
<dbReference type="HAMAP" id="MF_01942">
    <property type="entry name" value="Lipid_A_LpxL_LpxP"/>
    <property type="match status" value="1"/>
</dbReference>
<protein>
    <recommendedName>
        <fullName evidence="9">Lipid A biosynthesis acyltransferase</fullName>
        <ecNumber evidence="9">2.3.1.241</ecNumber>
    </recommendedName>
    <alternativeName>
        <fullName evidence="9">Kdo(2)-lipid IV(A) acyltransferase</fullName>
    </alternativeName>
</protein>
<comment type="subcellular location">
    <subcellularLocation>
        <location evidence="9">Cell inner membrane</location>
        <topology evidence="9">Single-pass membrane protein</topology>
    </subcellularLocation>
</comment>
<dbReference type="PANTHER" id="PTHR30606">
    <property type="entry name" value="LIPID A BIOSYNTHESIS LAUROYL ACYLTRANSFERASE"/>
    <property type="match status" value="1"/>
</dbReference>
<dbReference type="GO" id="GO:0009245">
    <property type="term" value="P:lipid A biosynthetic process"/>
    <property type="evidence" value="ECO:0007669"/>
    <property type="project" value="InterPro"/>
</dbReference>
<comment type="pathway">
    <text evidence="9">Bacterial outer membrane biogenesis; lipopolysaccharide biosynthesis.</text>
</comment>
<dbReference type="GO" id="GO:0036104">
    <property type="term" value="P:Kdo2-lipid A biosynthetic process"/>
    <property type="evidence" value="ECO:0007669"/>
    <property type="project" value="UniProtKB-UniRule"/>
</dbReference>
<dbReference type="CDD" id="cd07984">
    <property type="entry name" value="LPLAT_LABLAT-like"/>
    <property type="match status" value="1"/>
</dbReference>
<evidence type="ECO:0000256" key="4">
    <source>
        <dbReference type="ARBA" id="ARBA00022692"/>
    </source>
</evidence>
<dbReference type="InterPro" id="IPR011920">
    <property type="entry name" value="Lipid_A_LpxL_LpxP"/>
</dbReference>
<keyword evidence="1 9" id="KW-1003">Cell membrane</keyword>
<organism evidence="10 11">
    <name type="scientific">Sediminicurvatus halobius</name>
    <dbReference type="NCBI Taxonomy" id="2182432"/>
    <lineage>
        <taxon>Bacteria</taxon>
        <taxon>Pseudomonadati</taxon>
        <taxon>Pseudomonadota</taxon>
        <taxon>Gammaproteobacteria</taxon>
        <taxon>Chromatiales</taxon>
        <taxon>Ectothiorhodospiraceae</taxon>
        <taxon>Sediminicurvatus</taxon>
    </lineage>
</organism>
<keyword evidence="3 9" id="KW-0808">Transferase</keyword>
<dbReference type="InterPro" id="IPR004960">
    <property type="entry name" value="LipA_acyltrans"/>
</dbReference>
<comment type="pathway">
    <text evidence="9">Glycolipid biosynthesis; KDO(2)-lipid A biosynthesis; KDO(2)-lipid A from CMP-3-deoxy-D-manno-octulosonate and lipid IV(A): step 3/4.</text>
</comment>
<dbReference type="PANTHER" id="PTHR30606:SF9">
    <property type="entry name" value="LIPID A BIOSYNTHESIS LAUROYLTRANSFERASE"/>
    <property type="match status" value="1"/>
</dbReference>
<dbReference type="EC" id="2.3.1.241" evidence="9"/>
<evidence type="ECO:0000313" key="11">
    <source>
        <dbReference type="Proteomes" id="UP000245474"/>
    </source>
</evidence>
<keyword evidence="8 9" id="KW-0012">Acyltransferase</keyword>
<comment type="function">
    <text evidence="9">Catalyzes the transfer of an acyl chain from an acyl-[acyl-carrier-protein] (ACP) to a Kdo(2)-lipid IV(A) to form a Kdo(2)-(acyl)-lipid IV(A).</text>
</comment>
<name>A0A2U2N6T3_9GAMM</name>
<evidence type="ECO:0000256" key="5">
    <source>
        <dbReference type="ARBA" id="ARBA00022985"/>
    </source>
</evidence>
<evidence type="ECO:0000256" key="2">
    <source>
        <dbReference type="ARBA" id="ARBA00022519"/>
    </source>
</evidence>
<evidence type="ECO:0000313" key="10">
    <source>
        <dbReference type="EMBL" id="PWG64896.1"/>
    </source>
</evidence>
<dbReference type="OrthoDB" id="9803456at2"/>
<evidence type="ECO:0000256" key="7">
    <source>
        <dbReference type="ARBA" id="ARBA00023136"/>
    </source>
</evidence>
<keyword evidence="6 9" id="KW-1133">Transmembrane helix</keyword>
<keyword evidence="7 9" id="KW-0472">Membrane</keyword>
<evidence type="ECO:0000256" key="8">
    <source>
        <dbReference type="ARBA" id="ARBA00023315"/>
    </source>
</evidence>
<keyword evidence="5 9" id="KW-0448">Lipopolysaccharide biosynthesis</keyword>
<dbReference type="GO" id="GO:0009103">
    <property type="term" value="P:lipopolysaccharide biosynthetic process"/>
    <property type="evidence" value="ECO:0007669"/>
    <property type="project" value="UniProtKB-UniRule"/>
</dbReference>
<dbReference type="PIRSF" id="PIRSF026649">
    <property type="entry name" value="MsbB"/>
    <property type="match status" value="1"/>
</dbReference>
<evidence type="ECO:0000256" key="6">
    <source>
        <dbReference type="ARBA" id="ARBA00022989"/>
    </source>
</evidence>
<keyword evidence="4 9" id="KW-0812">Transmembrane</keyword>
<evidence type="ECO:0000256" key="1">
    <source>
        <dbReference type="ARBA" id="ARBA00022475"/>
    </source>
</evidence>
<dbReference type="NCBIfam" id="TIGR02207">
    <property type="entry name" value="lipid_A_htrB"/>
    <property type="match status" value="1"/>
</dbReference>
<dbReference type="Pfam" id="PF03279">
    <property type="entry name" value="Lip_A_acyltrans"/>
    <property type="match status" value="1"/>
</dbReference>
<accession>A0A2U2N6T3</accession>
<comment type="catalytic activity">
    <reaction evidence="9">
        <text>an alpha-Kdo-(2-&gt;4)-alpha-Kdo-(2-&gt;6)-lipid IVA + a fatty acyl-[ACP] = an alpha-Kdo-(2-&gt;4)-alpha-Kdo-(2-&gt;6)-(acyl)-lipid IVA + holo-[ACP]</text>
        <dbReference type="Rhea" id="RHEA:69396"/>
        <dbReference type="Rhea" id="RHEA-COMP:9685"/>
        <dbReference type="Rhea" id="RHEA-COMP:14125"/>
        <dbReference type="ChEBI" id="CHEBI:64479"/>
        <dbReference type="ChEBI" id="CHEBI:138651"/>
        <dbReference type="ChEBI" id="CHEBI:176429"/>
        <dbReference type="ChEBI" id="CHEBI:176430"/>
        <dbReference type="EC" id="2.3.1.241"/>
    </reaction>
</comment>
<dbReference type="RefSeq" id="WP_109676355.1">
    <property type="nucleotide sequence ID" value="NZ_CP086615.1"/>
</dbReference>
<evidence type="ECO:0000256" key="9">
    <source>
        <dbReference type="HAMAP-Rule" id="MF_01942"/>
    </source>
</evidence>
<evidence type="ECO:0000256" key="3">
    <source>
        <dbReference type="ARBA" id="ARBA00022679"/>
    </source>
</evidence>
<sequence>MSDSAAQGLYAPRYWPTWLAMGVLWLTSRLPQGTAMRLGDAIGALGYRLMRYRRHIAEVNLRLCFPELGENERLALLRRHFRYLGRGLIEVGIAWWGSDERIRRCGRVEGIEHLDGLQREGRPVLAVGPHFTALDIGARIVSAHLPVSIIYREHRNPVIEHFMRRSRERHVEQAFDRRDMRALLRALKDGRTVWYPPDQDFGRRHAVFAPYFGVPAATITLPARLARQTRAYVVPAFLLAEESGDGYVVHIGKPLENFPSGDDVADATRINALMEAEIRRHPAQYYWVHRRFKTRPPGEAPPYELRRRRRRSKR</sequence>
<dbReference type="GO" id="GO:0008913">
    <property type="term" value="F:Kdo2-lipid IVA acyltransferase activity"/>
    <property type="evidence" value="ECO:0007669"/>
    <property type="project" value="UniProtKB-EC"/>
</dbReference>
<gene>
    <name evidence="9" type="primary">lpxL</name>
    <name evidence="10" type="ORF">DEM34_03615</name>
</gene>
<feature type="short sequence motif" description="HXXXXD motif" evidence="9">
    <location>
        <begin position="130"/>
        <end position="135"/>
    </location>
</feature>
<dbReference type="AlphaFoldDB" id="A0A2U2N6T3"/>
<comment type="caution">
    <text evidence="10">The sequence shown here is derived from an EMBL/GenBank/DDBJ whole genome shotgun (WGS) entry which is preliminary data.</text>
</comment>